<dbReference type="GO" id="GO:0006950">
    <property type="term" value="P:response to stress"/>
    <property type="evidence" value="ECO:0007669"/>
    <property type="project" value="TreeGrafter"/>
</dbReference>
<dbReference type="EMBL" id="QHKS01000007">
    <property type="protein sequence ID" value="RDK02379.1"/>
    <property type="molecule type" value="Genomic_DNA"/>
</dbReference>
<dbReference type="CDD" id="cd00090">
    <property type="entry name" value="HTH_ARSR"/>
    <property type="match status" value="1"/>
</dbReference>
<dbReference type="AlphaFoldDB" id="A0A370N9W4"/>
<comment type="caution">
    <text evidence="2">The sequence shown here is derived from an EMBL/GenBank/DDBJ whole genome shotgun (WGS) entry which is preliminary data.</text>
</comment>
<accession>A0A370N9W4</accession>
<name>A0A370N9W4_9BURK</name>
<gene>
    <name evidence="2" type="ORF">DLM46_12330</name>
</gene>
<dbReference type="PROSITE" id="PS50995">
    <property type="entry name" value="HTH_MARR_2"/>
    <property type="match status" value="1"/>
</dbReference>
<dbReference type="InterPro" id="IPR036390">
    <property type="entry name" value="WH_DNA-bd_sf"/>
</dbReference>
<dbReference type="Gene3D" id="1.10.10.10">
    <property type="entry name" value="Winged helix-like DNA-binding domain superfamily/Winged helix DNA-binding domain"/>
    <property type="match status" value="1"/>
</dbReference>
<evidence type="ECO:0000313" key="3">
    <source>
        <dbReference type="Proteomes" id="UP000254875"/>
    </source>
</evidence>
<sequence>MTHAADERVEVVKLRFMLGVKLAAFNQFVAGQLRLNVTDLKCLEVAYYDEVQPVTPGRLSKLTGLSPGTITTSLKNLEKAELIKRESDPTDGRRILLRFIPGRRALIDAYFEPVNRDLADFDRTLDSGELESVKKYLCGLMRILDEYMSAPSPMIRAHSMLRPSKNSRRRT</sequence>
<protein>
    <submittedName>
        <fullName evidence="2">Transcriptional regulator</fullName>
    </submittedName>
</protein>
<dbReference type="InterPro" id="IPR011991">
    <property type="entry name" value="ArsR-like_HTH"/>
</dbReference>
<dbReference type="InterPro" id="IPR000835">
    <property type="entry name" value="HTH_MarR-typ"/>
</dbReference>
<organism evidence="2 3">
    <name type="scientific">Paraburkholderia lacunae</name>
    <dbReference type="NCBI Taxonomy" id="2211104"/>
    <lineage>
        <taxon>Bacteria</taxon>
        <taxon>Pseudomonadati</taxon>
        <taxon>Pseudomonadota</taxon>
        <taxon>Betaproteobacteria</taxon>
        <taxon>Burkholderiales</taxon>
        <taxon>Burkholderiaceae</taxon>
        <taxon>Paraburkholderia</taxon>
    </lineage>
</organism>
<dbReference type="SMART" id="SM00347">
    <property type="entry name" value="HTH_MARR"/>
    <property type="match status" value="1"/>
</dbReference>
<dbReference type="RefSeq" id="WP_115101057.1">
    <property type="nucleotide sequence ID" value="NZ_QHKS01000007.1"/>
</dbReference>
<dbReference type="Proteomes" id="UP000254875">
    <property type="component" value="Unassembled WGS sequence"/>
</dbReference>
<dbReference type="InterPro" id="IPR039422">
    <property type="entry name" value="MarR/SlyA-like"/>
</dbReference>
<evidence type="ECO:0000259" key="1">
    <source>
        <dbReference type="PROSITE" id="PS50995"/>
    </source>
</evidence>
<dbReference type="PANTHER" id="PTHR33164:SF106">
    <property type="entry name" value="TRANSCRIPTIONAL REGULATORY PROTEIN"/>
    <property type="match status" value="1"/>
</dbReference>
<evidence type="ECO:0000313" key="2">
    <source>
        <dbReference type="EMBL" id="RDK02379.1"/>
    </source>
</evidence>
<dbReference type="OrthoDB" id="162531at2"/>
<reference evidence="3" key="1">
    <citation type="submission" date="2018-05" db="EMBL/GenBank/DDBJ databases">
        <authorList>
            <person name="Feng T."/>
        </authorList>
    </citation>
    <scope>NUCLEOTIDE SEQUENCE [LARGE SCALE GENOMIC DNA]</scope>
    <source>
        <strain evidence="3">S27</strain>
    </source>
</reference>
<dbReference type="SUPFAM" id="SSF46785">
    <property type="entry name" value="Winged helix' DNA-binding domain"/>
    <property type="match status" value="1"/>
</dbReference>
<feature type="domain" description="HTH marR-type" evidence="1">
    <location>
        <begin position="1"/>
        <end position="142"/>
    </location>
</feature>
<dbReference type="GO" id="GO:0003700">
    <property type="term" value="F:DNA-binding transcription factor activity"/>
    <property type="evidence" value="ECO:0007669"/>
    <property type="project" value="InterPro"/>
</dbReference>
<dbReference type="InterPro" id="IPR036388">
    <property type="entry name" value="WH-like_DNA-bd_sf"/>
</dbReference>
<dbReference type="PANTHER" id="PTHR33164">
    <property type="entry name" value="TRANSCRIPTIONAL REGULATOR, MARR FAMILY"/>
    <property type="match status" value="1"/>
</dbReference>
<dbReference type="Pfam" id="PF12802">
    <property type="entry name" value="MarR_2"/>
    <property type="match status" value="1"/>
</dbReference>
<proteinExistence type="predicted"/>
<keyword evidence="3" id="KW-1185">Reference proteome</keyword>